<keyword evidence="3" id="KW-0378">Hydrolase</keyword>
<keyword evidence="4" id="KW-0694">RNA-binding</keyword>
<dbReference type="SUPFAM" id="SSF56281">
    <property type="entry name" value="Metallo-hydrolase/oxidoreductase"/>
    <property type="match status" value="1"/>
</dbReference>
<evidence type="ECO:0000259" key="5">
    <source>
        <dbReference type="SMART" id="SM00849"/>
    </source>
</evidence>
<reference evidence="6 7" key="1">
    <citation type="journal article" date="2016" name="Nat. Commun.">
        <title>Thousands of microbial genomes shed light on interconnected biogeochemical processes in an aquifer system.</title>
        <authorList>
            <person name="Anantharaman K."/>
            <person name="Brown C.T."/>
            <person name="Hug L.A."/>
            <person name="Sharon I."/>
            <person name="Castelle C.J."/>
            <person name="Probst A.J."/>
            <person name="Thomas B.C."/>
            <person name="Singh A."/>
            <person name="Wilkins M.J."/>
            <person name="Karaoz U."/>
            <person name="Brodie E.L."/>
            <person name="Williams K.H."/>
            <person name="Hubbard S.S."/>
            <person name="Banfield J.F."/>
        </authorList>
    </citation>
    <scope>NUCLEOTIDE SEQUENCE [LARGE SCALE GENOMIC DNA]</scope>
</reference>
<dbReference type="Proteomes" id="UP000178851">
    <property type="component" value="Unassembled WGS sequence"/>
</dbReference>
<dbReference type="NCBIfam" id="TIGR00649">
    <property type="entry name" value="MG423"/>
    <property type="match status" value="1"/>
</dbReference>
<proteinExistence type="predicted"/>
<dbReference type="GO" id="GO:0046872">
    <property type="term" value="F:metal ion binding"/>
    <property type="evidence" value="ECO:0007669"/>
    <property type="project" value="InterPro"/>
</dbReference>
<name>A0A1F7YFD8_9BACT</name>
<sequence>MSLKFIAISGTTGVTQNCYVYESGDDMVVVDCGVGFPEPDMYGVDLMIPDFSYIKLNRSKLRGVLISHGHEDHLGSLPFLLREISCPVYATKLVAGFIEDKLLDYGVKNFDIRIFDPEKDSIFLGKFKVTPFRVSHSVPDGVGYAISTSEGTVFHIPDYKFDWTPVDKKPFDIAKLALLASKEALVLASDCLGSTTEGYTQSEVKIEEKIRNIADNARQQILFTTISSNISRIQQALNVARHTGRKVVFVGKSIERKAGVARKLGYLDFHHDLVISMKDAKKFPKSKLMYFISGSYGQPGSALSKISLNEFKSINILPGDVVIFSSDPAPPGSKTNVDLVVDRLFELGADVHYYDIQEDLHVSGHGSREDIKMLFALVKPKFFIPIGGTIRHMRAYSLLATDMGTDRSSVFELKPGNVVEFSDGQARISGRIPVKDVLVDGLGVGDVGNMVLRDRQILAKDGIAIILIQLDLSNQKFISDPEIISRGFVFEGKTKGLLKDASLKLRKYLERRPVKERHLFNEMIVDYMEKLFFRTTGRRPMILPVVVEV</sequence>
<comment type="caution">
    <text evidence="6">The sequence shown here is derived from an EMBL/GenBank/DDBJ whole genome shotgun (WGS) entry which is preliminary data.</text>
</comment>
<dbReference type="PANTHER" id="PTHR43694:SF1">
    <property type="entry name" value="RIBONUCLEASE J"/>
    <property type="match status" value="1"/>
</dbReference>
<dbReference type="InterPro" id="IPR036866">
    <property type="entry name" value="RibonucZ/Hydroxyglut_hydro"/>
</dbReference>
<evidence type="ECO:0000256" key="3">
    <source>
        <dbReference type="ARBA" id="ARBA00022839"/>
    </source>
</evidence>
<evidence type="ECO:0000313" key="7">
    <source>
        <dbReference type="Proteomes" id="UP000178851"/>
    </source>
</evidence>
<dbReference type="GO" id="GO:0003723">
    <property type="term" value="F:RNA binding"/>
    <property type="evidence" value="ECO:0007669"/>
    <property type="project" value="UniProtKB-KW"/>
</dbReference>
<dbReference type="AlphaFoldDB" id="A0A1F7YFD8"/>
<dbReference type="SMART" id="SM00849">
    <property type="entry name" value="Lactamase_B"/>
    <property type="match status" value="1"/>
</dbReference>
<evidence type="ECO:0000256" key="4">
    <source>
        <dbReference type="ARBA" id="ARBA00022884"/>
    </source>
</evidence>
<evidence type="ECO:0000256" key="1">
    <source>
        <dbReference type="ARBA" id="ARBA00022490"/>
    </source>
</evidence>
<dbReference type="Gene3D" id="3.40.50.10710">
    <property type="entry name" value="Metallo-hydrolase/oxidoreductase"/>
    <property type="match status" value="1"/>
</dbReference>
<keyword evidence="1" id="KW-0963">Cytoplasm</keyword>
<feature type="domain" description="Metallo-beta-lactamase" evidence="5">
    <location>
        <begin position="15"/>
        <end position="190"/>
    </location>
</feature>
<evidence type="ECO:0000256" key="2">
    <source>
        <dbReference type="ARBA" id="ARBA00022722"/>
    </source>
</evidence>
<dbReference type="Pfam" id="PF17770">
    <property type="entry name" value="RNase_J_C"/>
    <property type="match status" value="1"/>
</dbReference>
<dbReference type="Gene3D" id="3.10.20.580">
    <property type="match status" value="1"/>
</dbReference>
<dbReference type="Gene3D" id="3.60.15.10">
    <property type="entry name" value="Ribonuclease Z/Hydroxyacylglutathione hydrolase-like"/>
    <property type="match status" value="1"/>
</dbReference>
<accession>A0A1F7YFD8</accession>
<dbReference type="InterPro" id="IPR004613">
    <property type="entry name" value="RNase_J"/>
</dbReference>
<keyword evidence="2" id="KW-0540">Nuclease</keyword>
<organism evidence="6 7">
    <name type="scientific">Candidatus Woesebacteria bacterium RIFCSPHIGHO2_01_FULL_39_28</name>
    <dbReference type="NCBI Taxonomy" id="1802496"/>
    <lineage>
        <taxon>Bacteria</taxon>
        <taxon>Candidatus Woeseibacteriota</taxon>
    </lineage>
</organism>
<protein>
    <recommendedName>
        <fullName evidence="5">Metallo-beta-lactamase domain-containing protein</fullName>
    </recommendedName>
</protein>
<dbReference type="InterPro" id="IPR042173">
    <property type="entry name" value="RNase_J_2"/>
</dbReference>
<dbReference type="InterPro" id="IPR041636">
    <property type="entry name" value="RNase_J_C"/>
</dbReference>
<keyword evidence="3" id="KW-0269">Exonuclease</keyword>
<gene>
    <name evidence="6" type="ORF">A2627_05445</name>
</gene>
<evidence type="ECO:0000313" key="6">
    <source>
        <dbReference type="EMBL" id="OGM26041.1"/>
    </source>
</evidence>
<dbReference type="PANTHER" id="PTHR43694">
    <property type="entry name" value="RIBONUCLEASE J"/>
    <property type="match status" value="1"/>
</dbReference>
<dbReference type="EMBL" id="MGGI01000017">
    <property type="protein sequence ID" value="OGM26041.1"/>
    <property type="molecule type" value="Genomic_DNA"/>
</dbReference>
<dbReference type="GO" id="GO:0004527">
    <property type="term" value="F:exonuclease activity"/>
    <property type="evidence" value="ECO:0007669"/>
    <property type="project" value="UniProtKB-KW"/>
</dbReference>
<dbReference type="Pfam" id="PF00753">
    <property type="entry name" value="Lactamase_B"/>
    <property type="match status" value="1"/>
</dbReference>
<dbReference type="InterPro" id="IPR001279">
    <property type="entry name" value="Metallo-B-lactamas"/>
</dbReference>
<dbReference type="Pfam" id="PF22505">
    <property type="entry name" value="RNase_J_b_CASP"/>
    <property type="match status" value="1"/>
</dbReference>
<dbReference type="CDD" id="cd07714">
    <property type="entry name" value="RNaseJ_MBL-fold"/>
    <property type="match status" value="1"/>
</dbReference>
<dbReference type="InterPro" id="IPR055132">
    <property type="entry name" value="RNase_J_b_CASP"/>
</dbReference>